<dbReference type="Proteomes" id="UP001501074">
    <property type="component" value="Unassembled WGS sequence"/>
</dbReference>
<evidence type="ECO:0000256" key="3">
    <source>
        <dbReference type="ARBA" id="ARBA00023163"/>
    </source>
</evidence>
<evidence type="ECO:0000313" key="6">
    <source>
        <dbReference type="Proteomes" id="UP001501074"/>
    </source>
</evidence>
<dbReference type="SUPFAM" id="SSF55781">
    <property type="entry name" value="GAF domain-like"/>
    <property type="match status" value="1"/>
</dbReference>
<evidence type="ECO:0000313" key="5">
    <source>
        <dbReference type="EMBL" id="GAA3628714.1"/>
    </source>
</evidence>
<organism evidence="5 6">
    <name type="scientific">Kineosporia mesophila</name>
    <dbReference type="NCBI Taxonomy" id="566012"/>
    <lineage>
        <taxon>Bacteria</taxon>
        <taxon>Bacillati</taxon>
        <taxon>Actinomycetota</taxon>
        <taxon>Actinomycetes</taxon>
        <taxon>Kineosporiales</taxon>
        <taxon>Kineosporiaceae</taxon>
        <taxon>Kineosporia</taxon>
    </lineage>
</organism>
<proteinExistence type="predicted"/>
<keyword evidence="6" id="KW-1185">Reference proteome</keyword>
<comment type="caution">
    <text evidence="5">The sequence shown here is derived from an EMBL/GenBank/DDBJ whole genome shotgun (WGS) entry which is preliminary data.</text>
</comment>
<dbReference type="Pfam" id="PF00196">
    <property type="entry name" value="GerE"/>
    <property type="match status" value="1"/>
</dbReference>
<dbReference type="Gene3D" id="3.30.450.40">
    <property type="match status" value="1"/>
</dbReference>
<keyword evidence="2" id="KW-0238">DNA-binding</keyword>
<name>A0ABP7ABE7_9ACTN</name>
<sequence length="340" mass="37236">MSAAVRELVPFDGSAWFGVDPATVLPAAPIRIENVAHEFCAVHWQREIREQDVLQYRDLARSTVPAGSLLMTTDGRPARSLRYREFLAPQSYGDEMRAALRVGGRTWGLIDLYRDNGRKAFSQKEIDTIRDVSPIIATALRSVLVRRHRGPVPAATGTALFDRDGHLLTYDEHAATWFRQVAGERWKDLTFAMTGVDGVLRHAVAVQDGRAAGASVVRLRSRTTWVTVTASVLASGDGSPGPVAVSVTPSRPAEIAPLLIEAYGLTAREQEITRAVVRGLSNSQIAATLHVSPHTVRDHLKAVFAKLGVRSRAELSTTLYGDLYEPPLWESGAPVTHTQY</sequence>
<dbReference type="SUPFAM" id="SSF46894">
    <property type="entry name" value="C-terminal effector domain of the bipartite response regulators"/>
    <property type="match status" value="1"/>
</dbReference>
<dbReference type="CDD" id="cd06170">
    <property type="entry name" value="LuxR_C_like"/>
    <property type="match status" value="1"/>
</dbReference>
<dbReference type="InterPro" id="IPR036388">
    <property type="entry name" value="WH-like_DNA-bd_sf"/>
</dbReference>
<dbReference type="PROSITE" id="PS50043">
    <property type="entry name" value="HTH_LUXR_2"/>
    <property type="match status" value="1"/>
</dbReference>
<keyword evidence="1" id="KW-0805">Transcription regulation</keyword>
<dbReference type="PROSITE" id="PS00622">
    <property type="entry name" value="HTH_LUXR_1"/>
    <property type="match status" value="1"/>
</dbReference>
<keyword evidence="3" id="KW-0804">Transcription</keyword>
<evidence type="ECO:0000259" key="4">
    <source>
        <dbReference type="PROSITE" id="PS50043"/>
    </source>
</evidence>
<dbReference type="InterPro" id="IPR016032">
    <property type="entry name" value="Sig_transdc_resp-reg_C-effctor"/>
</dbReference>
<dbReference type="Gene3D" id="1.10.10.10">
    <property type="entry name" value="Winged helix-like DNA-binding domain superfamily/Winged helix DNA-binding domain"/>
    <property type="match status" value="1"/>
</dbReference>
<evidence type="ECO:0000256" key="2">
    <source>
        <dbReference type="ARBA" id="ARBA00023125"/>
    </source>
</evidence>
<evidence type="ECO:0000256" key="1">
    <source>
        <dbReference type="ARBA" id="ARBA00023015"/>
    </source>
</evidence>
<dbReference type="SMART" id="SM00421">
    <property type="entry name" value="HTH_LUXR"/>
    <property type="match status" value="1"/>
</dbReference>
<dbReference type="InterPro" id="IPR000792">
    <property type="entry name" value="Tscrpt_reg_LuxR_C"/>
</dbReference>
<accession>A0ABP7ABE7</accession>
<gene>
    <name evidence="5" type="ORF">GCM10022223_52730</name>
</gene>
<dbReference type="PANTHER" id="PTHR44688">
    <property type="entry name" value="DNA-BINDING TRANSCRIPTIONAL ACTIVATOR DEVR_DOSR"/>
    <property type="match status" value="1"/>
</dbReference>
<dbReference type="InterPro" id="IPR029016">
    <property type="entry name" value="GAF-like_dom_sf"/>
</dbReference>
<reference evidence="6" key="1">
    <citation type="journal article" date="2019" name="Int. J. Syst. Evol. Microbiol.">
        <title>The Global Catalogue of Microorganisms (GCM) 10K type strain sequencing project: providing services to taxonomists for standard genome sequencing and annotation.</title>
        <authorList>
            <consortium name="The Broad Institute Genomics Platform"/>
            <consortium name="The Broad Institute Genome Sequencing Center for Infectious Disease"/>
            <person name="Wu L."/>
            <person name="Ma J."/>
        </authorList>
    </citation>
    <scope>NUCLEOTIDE SEQUENCE [LARGE SCALE GENOMIC DNA]</scope>
    <source>
        <strain evidence="6">JCM 16902</strain>
    </source>
</reference>
<protein>
    <submittedName>
        <fullName evidence="5">LuxR C-terminal-related transcriptional regulator</fullName>
    </submittedName>
</protein>
<dbReference type="PANTHER" id="PTHR44688:SF16">
    <property type="entry name" value="DNA-BINDING TRANSCRIPTIONAL ACTIVATOR DEVR_DOSR"/>
    <property type="match status" value="1"/>
</dbReference>
<dbReference type="EMBL" id="BAAAZO010000010">
    <property type="protein sequence ID" value="GAA3628714.1"/>
    <property type="molecule type" value="Genomic_DNA"/>
</dbReference>
<dbReference type="PRINTS" id="PR00038">
    <property type="entry name" value="HTHLUXR"/>
</dbReference>
<feature type="domain" description="HTH luxR-type" evidence="4">
    <location>
        <begin position="258"/>
        <end position="323"/>
    </location>
</feature>